<organism evidence="1 2">
    <name type="scientific">Jatropha curcas</name>
    <name type="common">Barbados nut</name>
    <dbReference type="NCBI Taxonomy" id="180498"/>
    <lineage>
        <taxon>Eukaryota</taxon>
        <taxon>Viridiplantae</taxon>
        <taxon>Streptophyta</taxon>
        <taxon>Embryophyta</taxon>
        <taxon>Tracheophyta</taxon>
        <taxon>Spermatophyta</taxon>
        <taxon>Magnoliopsida</taxon>
        <taxon>eudicotyledons</taxon>
        <taxon>Gunneridae</taxon>
        <taxon>Pentapetalae</taxon>
        <taxon>rosids</taxon>
        <taxon>fabids</taxon>
        <taxon>Malpighiales</taxon>
        <taxon>Euphorbiaceae</taxon>
        <taxon>Crotonoideae</taxon>
        <taxon>Jatropheae</taxon>
        <taxon>Jatropha</taxon>
    </lineage>
</organism>
<dbReference type="AlphaFoldDB" id="A0A067JJB7"/>
<reference evidence="1 2" key="1">
    <citation type="journal article" date="2014" name="PLoS ONE">
        <title>Global Analysis of Gene Expression Profiles in Physic Nut (Jatropha curcas L.) Seedlings Exposed to Salt Stress.</title>
        <authorList>
            <person name="Zhang L."/>
            <person name="Zhang C."/>
            <person name="Wu P."/>
            <person name="Chen Y."/>
            <person name="Li M."/>
            <person name="Jiang H."/>
            <person name="Wu G."/>
        </authorList>
    </citation>
    <scope>NUCLEOTIDE SEQUENCE [LARGE SCALE GENOMIC DNA]</scope>
    <source>
        <strain evidence="2">cv. GZQX0401</strain>
        <tissue evidence="1">Young leaves</tissue>
    </source>
</reference>
<proteinExistence type="predicted"/>
<keyword evidence="2" id="KW-1185">Reference proteome</keyword>
<accession>A0A067JJB7</accession>
<name>A0A067JJB7_JATCU</name>
<evidence type="ECO:0000313" key="1">
    <source>
        <dbReference type="EMBL" id="KDP22913.1"/>
    </source>
</evidence>
<dbReference type="Proteomes" id="UP000027138">
    <property type="component" value="Unassembled WGS sequence"/>
</dbReference>
<evidence type="ECO:0000313" key="2">
    <source>
        <dbReference type="Proteomes" id="UP000027138"/>
    </source>
</evidence>
<sequence>MEDKGKGKEEEAVYGKESIMDVEDIEEDTEVGVIITDSKRRCQDLEASKAVNDTQENTNPKGWVLLWNRPASHHEFDMLKLSWAWESMYN</sequence>
<gene>
    <name evidence="1" type="ORF">JCGZ_01774</name>
</gene>
<protein>
    <submittedName>
        <fullName evidence="1">Uncharacterized protein</fullName>
    </submittedName>
</protein>
<dbReference type="EMBL" id="KK915350">
    <property type="protein sequence ID" value="KDP22913.1"/>
    <property type="molecule type" value="Genomic_DNA"/>
</dbReference>